<dbReference type="InterPro" id="IPR027417">
    <property type="entry name" value="P-loop_NTPase"/>
</dbReference>
<sequence length="177" mass="19660">MAEIFKSGTFRKNGCMIAFMIVGSANLCRKISEGLHQSAKEKKWHICIHQCESITDVIKANLDISVDYIIFAFDLRATYSLLEVEANIAIIDEYYIISGSACLVNCNGISNVMELIHKSKKLCHKYNIRFLSANISNTQACVSLGTRILNITEGILGLNSGIPVIEPFASTIRLQKK</sequence>
<evidence type="ECO:0008006" key="3">
    <source>
        <dbReference type="Google" id="ProtNLM"/>
    </source>
</evidence>
<dbReference type="Gene3D" id="3.40.50.300">
    <property type="entry name" value="P-loop containing nucleotide triphosphate hydrolases"/>
    <property type="match status" value="1"/>
</dbReference>
<dbReference type="AlphaFoldDB" id="A0AAW2FZH8"/>
<accession>A0AAW2FZH8</accession>
<dbReference type="Pfam" id="PF11111">
    <property type="entry name" value="CENP-M"/>
    <property type="match status" value="1"/>
</dbReference>
<evidence type="ECO:0000313" key="1">
    <source>
        <dbReference type="EMBL" id="KAL0121198.1"/>
    </source>
</evidence>
<comment type="caution">
    <text evidence="1">The sequence shown here is derived from an EMBL/GenBank/DDBJ whole genome shotgun (WGS) entry which is preliminary data.</text>
</comment>
<evidence type="ECO:0000313" key="2">
    <source>
        <dbReference type="Proteomes" id="UP001430953"/>
    </source>
</evidence>
<name>A0AAW2FZH8_9HYME</name>
<dbReference type="Proteomes" id="UP001430953">
    <property type="component" value="Unassembled WGS sequence"/>
</dbReference>
<dbReference type="EMBL" id="JADYXP020000007">
    <property type="protein sequence ID" value="KAL0121198.1"/>
    <property type="molecule type" value="Genomic_DNA"/>
</dbReference>
<reference evidence="1 2" key="1">
    <citation type="submission" date="2023-03" db="EMBL/GenBank/DDBJ databases">
        <title>High recombination rates correlate with genetic variation in Cardiocondyla obscurior ants.</title>
        <authorList>
            <person name="Errbii M."/>
        </authorList>
    </citation>
    <scope>NUCLEOTIDE SEQUENCE [LARGE SCALE GENOMIC DNA]</scope>
    <source>
        <strain evidence="1">Alpha-2009</strain>
        <tissue evidence="1">Whole body</tissue>
    </source>
</reference>
<organism evidence="1 2">
    <name type="scientific">Cardiocondyla obscurior</name>
    <dbReference type="NCBI Taxonomy" id="286306"/>
    <lineage>
        <taxon>Eukaryota</taxon>
        <taxon>Metazoa</taxon>
        <taxon>Ecdysozoa</taxon>
        <taxon>Arthropoda</taxon>
        <taxon>Hexapoda</taxon>
        <taxon>Insecta</taxon>
        <taxon>Pterygota</taxon>
        <taxon>Neoptera</taxon>
        <taxon>Endopterygota</taxon>
        <taxon>Hymenoptera</taxon>
        <taxon>Apocrita</taxon>
        <taxon>Aculeata</taxon>
        <taxon>Formicoidea</taxon>
        <taxon>Formicidae</taxon>
        <taxon>Myrmicinae</taxon>
        <taxon>Cardiocondyla</taxon>
    </lineage>
</organism>
<gene>
    <name evidence="1" type="ORF">PUN28_008702</name>
</gene>
<keyword evidence="2" id="KW-1185">Reference proteome</keyword>
<proteinExistence type="predicted"/>
<dbReference type="InterPro" id="IPR020987">
    <property type="entry name" value="Centromere_Cenp-M"/>
</dbReference>
<protein>
    <recommendedName>
        <fullName evidence="3">Centromere protein M</fullName>
    </recommendedName>
</protein>